<evidence type="ECO:0000256" key="1">
    <source>
        <dbReference type="SAM" id="MobiDB-lite"/>
    </source>
</evidence>
<gene>
    <name evidence="2" type="ORF">CCAX7_43020</name>
</gene>
<reference evidence="2 3" key="1">
    <citation type="journal article" date="2019" name="Int. J. Syst. Evol. Microbiol.">
        <title>Capsulimonas corticalis gen. nov., sp. nov., an aerobic capsulated bacterium, of a novel bacterial order, Capsulimonadales ord. nov., of the class Armatimonadia of the phylum Armatimonadetes.</title>
        <authorList>
            <person name="Li J."/>
            <person name="Kudo C."/>
            <person name="Tonouchi A."/>
        </authorList>
    </citation>
    <scope>NUCLEOTIDE SEQUENCE [LARGE SCALE GENOMIC DNA]</scope>
    <source>
        <strain evidence="2 3">AX-7</strain>
    </source>
</reference>
<dbReference type="Proteomes" id="UP000287394">
    <property type="component" value="Chromosome"/>
</dbReference>
<proteinExistence type="predicted"/>
<sequence>MATTQEVQHGESYDKHKPSSELDPADKQFGSAVAAQTETLAEAEIDARNGLRGAPGRRPVPEDFEDLLTPEGNSGDIVGSDIADSPFAIGETASIHIPERRF</sequence>
<dbReference type="KEGG" id="ccot:CCAX7_43020"/>
<evidence type="ECO:0000313" key="2">
    <source>
        <dbReference type="EMBL" id="BDI32251.1"/>
    </source>
</evidence>
<dbReference type="AlphaFoldDB" id="A0A402CXI9"/>
<organism evidence="2 3">
    <name type="scientific">Capsulimonas corticalis</name>
    <dbReference type="NCBI Taxonomy" id="2219043"/>
    <lineage>
        <taxon>Bacteria</taxon>
        <taxon>Bacillati</taxon>
        <taxon>Armatimonadota</taxon>
        <taxon>Armatimonadia</taxon>
        <taxon>Capsulimonadales</taxon>
        <taxon>Capsulimonadaceae</taxon>
        <taxon>Capsulimonas</taxon>
    </lineage>
</organism>
<protein>
    <submittedName>
        <fullName evidence="2">Uncharacterized protein</fullName>
    </submittedName>
</protein>
<evidence type="ECO:0000313" key="3">
    <source>
        <dbReference type="Proteomes" id="UP000287394"/>
    </source>
</evidence>
<feature type="compositionally biased region" description="Basic and acidic residues" evidence="1">
    <location>
        <begin position="8"/>
        <end position="26"/>
    </location>
</feature>
<keyword evidence="3" id="KW-1185">Reference proteome</keyword>
<feature type="region of interest" description="Disordered" evidence="1">
    <location>
        <begin position="1"/>
        <end position="32"/>
    </location>
</feature>
<accession>A0A402CXI9</accession>
<dbReference type="EMBL" id="AP025739">
    <property type="protein sequence ID" value="BDI32251.1"/>
    <property type="molecule type" value="Genomic_DNA"/>
</dbReference>
<dbReference type="RefSeq" id="WP_119322058.1">
    <property type="nucleotide sequence ID" value="NZ_AP025739.1"/>
</dbReference>
<name>A0A402CXI9_9BACT</name>